<protein>
    <submittedName>
        <fullName evidence="2">Uncharacterized protein</fullName>
    </submittedName>
</protein>
<name>A0ABU1PT21_9PSEU</name>
<evidence type="ECO:0000256" key="1">
    <source>
        <dbReference type="SAM" id="MobiDB-lite"/>
    </source>
</evidence>
<gene>
    <name evidence="2" type="ORF">J2S66_002176</name>
</gene>
<reference evidence="2 3" key="1">
    <citation type="submission" date="2023-07" db="EMBL/GenBank/DDBJ databases">
        <title>Sequencing the genomes of 1000 actinobacteria strains.</title>
        <authorList>
            <person name="Klenk H.-P."/>
        </authorList>
    </citation>
    <scope>NUCLEOTIDE SEQUENCE [LARGE SCALE GENOMIC DNA]</scope>
    <source>
        <strain evidence="2 3">DSM 43749</strain>
    </source>
</reference>
<evidence type="ECO:0000313" key="2">
    <source>
        <dbReference type="EMBL" id="MDR6593792.1"/>
    </source>
</evidence>
<evidence type="ECO:0000313" key="3">
    <source>
        <dbReference type="Proteomes" id="UP001268819"/>
    </source>
</evidence>
<accession>A0ABU1PT21</accession>
<organism evidence="2 3">
    <name type="scientific">Saccharothrix longispora</name>
    <dbReference type="NCBI Taxonomy" id="33920"/>
    <lineage>
        <taxon>Bacteria</taxon>
        <taxon>Bacillati</taxon>
        <taxon>Actinomycetota</taxon>
        <taxon>Actinomycetes</taxon>
        <taxon>Pseudonocardiales</taxon>
        <taxon>Pseudonocardiaceae</taxon>
        <taxon>Saccharothrix</taxon>
    </lineage>
</organism>
<dbReference type="Pfam" id="PF06224">
    <property type="entry name" value="AlkZ-like"/>
    <property type="match status" value="1"/>
</dbReference>
<proteinExistence type="predicted"/>
<feature type="region of interest" description="Disordered" evidence="1">
    <location>
        <begin position="69"/>
        <end position="118"/>
    </location>
</feature>
<feature type="compositionally biased region" description="Basic and acidic residues" evidence="1">
    <location>
        <begin position="21"/>
        <end position="32"/>
    </location>
</feature>
<dbReference type="RefSeq" id="WP_310306785.1">
    <property type="nucleotide sequence ID" value="NZ_BAAAXB010000001.1"/>
</dbReference>
<keyword evidence="3" id="KW-1185">Reference proteome</keyword>
<dbReference type="InterPro" id="IPR009351">
    <property type="entry name" value="AlkZ-like"/>
</dbReference>
<comment type="caution">
    <text evidence="2">The sequence shown here is derived from an EMBL/GenBank/DDBJ whole genome shotgun (WGS) entry which is preliminary data.</text>
</comment>
<feature type="region of interest" description="Disordered" evidence="1">
    <location>
        <begin position="21"/>
        <end position="47"/>
    </location>
</feature>
<dbReference type="EMBL" id="JAVDSG010000001">
    <property type="protein sequence ID" value="MDR6593792.1"/>
    <property type="molecule type" value="Genomic_DNA"/>
</dbReference>
<sequence>MLDGLDVDAFTAEAAALLEERPRTRRELRDLPDAPLPDPDTPATPRFLPGFDNLLLGHDDRTRVISEEDYRPGRRAVPPADPRAARRGVRGGGAVAGVRGRAGRGASVEVDGCRSGRL</sequence>
<dbReference type="Proteomes" id="UP001268819">
    <property type="component" value="Unassembled WGS sequence"/>
</dbReference>